<proteinExistence type="predicted"/>
<name>A0AAD8KZZ7_TARER</name>
<dbReference type="PANTHER" id="PTHR47025:SF26">
    <property type="entry name" value="ZINC FINGER, RING_FYVE_PHD-TYPE, ACYL-COA N-ACYLTRANSFERASE, JAS TPL-BINDING DOMAIN PROTEIN-RELATED"/>
    <property type="match status" value="1"/>
</dbReference>
<evidence type="ECO:0000313" key="3">
    <source>
        <dbReference type="Proteomes" id="UP001229421"/>
    </source>
</evidence>
<dbReference type="EMBL" id="JAUHHV010000003">
    <property type="protein sequence ID" value="KAK1429432.1"/>
    <property type="molecule type" value="Genomic_DNA"/>
</dbReference>
<dbReference type="GO" id="GO:0045944">
    <property type="term" value="P:positive regulation of transcription by RNA polymerase II"/>
    <property type="evidence" value="ECO:0007669"/>
    <property type="project" value="TreeGrafter"/>
</dbReference>
<accession>A0AAD8KZZ7</accession>
<dbReference type="AlphaFoldDB" id="A0AAD8KZZ7"/>
<dbReference type="PANTHER" id="PTHR47025">
    <property type="entry name" value="AUTOIMMUNE REGULATOR"/>
    <property type="match status" value="1"/>
</dbReference>
<dbReference type="InterPro" id="IPR016181">
    <property type="entry name" value="Acyl_CoA_acyltransferase"/>
</dbReference>
<dbReference type="Pfam" id="PF23209">
    <property type="entry name" value="IDM1_C"/>
    <property type="match status" value="1"/>
</dbReference>
<comment type="caution">
    <text evidence="2">The sequence shown here is derived from an EMBL/GenBank/DDBJ whole genome shotgun (WGS) entry which is preliminary data.</text>
</comment>
<dbReference type="InterPro" id="IPR056511">
    <property type="entry name" value="IDM1_C"/>
</dbReference>
<reference evidence="2" key="1">
    <citation type="journal article" date="2023" name="bioRxiv">
        <title>Improved chromosome-level genome assembly for marigold (Tagetes erecta).</title>
        <authorList>
            <person name="Jiang F."/>
            <person name="Yuan L."/>
            <person name="Wang S."/>
            <person name="Wang H."/>
            <person name="Xu D."/>
            <person name="Wang A."/>
            <person name="Fan W."/>
        </authorList>
    </citation>
    <scope>NUCLEOTIDE SEQUENCE</scope>
    <source>
        <strain evidence="2">WSJ</strain>
        <tissue evidence="2">Leaf</tissue>
    </source>
</reference>
<evidence type="ECO:0000313" key="2">
    <source>
        <dbReference type="EMBL" id="KAK1429432.1"/>
    </source>
</evidence>
<protein>
    <recommendedName>
        <fullName evidence="1">Increased DNA methylation 1 C-terminal domain-containing protein</fullName>
    </recommendedName>
</protein>
<feature type="domain" description="Increased DNA methylation 1 C-terminal" evidence="1">
    <location>
        <begin position="177"/>
        <end position="305"/>
    </location>
</feature>
<dbReference type="GO" id="GO:0003682">
    <property type="term" value="F:chromatin binding"/>
    <property type="evidence" value="ECO:0007669"/>
    <property type="project" value="TreeGrafter"/>
</dbReference>
<keyword evidence="3" id="KW-1185">Reference proteome</keyword>
<dbReference type="GO" id="GO:0000977">
    <property type="term" value="F:RNA polymerase II transcription regulatory region sequence-specific DNA binding"/>
    <property type="evidence" value="ECO:0007669"/>
    <property type="project" value="TreeGrafter"/>
</dbReference>
<gene>
    <name evidence="2" type="ORF">QVD17_11641</name>
</gene>
<organism evidence="2 3">
    <name type="scientific">Tagetes erecta</name>
    <name type="common">African marigold</name>
    <dbReference type="NCBI Taxonomy" id="13708"/>
    <lineage>
        <taxon>Eukaryota</taxon>
        <taxon>Viridiplantae</taxon>
        <taxon>Streptophyta</taxon>
        <taxon>Embryophyta</taxon>
        <taxon>Tracheophyta</taxon>
        <taxon>Spermatophyta</taxon>
        <taxon>Magnoliopsida</taxon>
        <taxon>eudicotyledons</taxon>
        <taxon>Gunneridae</taxon>
        <taxon>Pentapetalae</taxon>
        <taxon>asterids</taxon>
        <taxon>campanulids</taxon>
        <taxon>Asterales</taxon>
        <taxon>Asteraceae</taxon>
        <taxon>Asteroideae</taxon>
        <taxon>Heliantheae alliance</taxon>
        <taxon>Tageteae</taxon>
        <taxon>Tagetes</taxon>
    </lineage>
</organism>
<dbReference type="SUPFAM" id="SSF55729">
    <property type="entry name" value="Acyl-CoA N-acyltransferases (Nat)"/>
    <property type="match status" value="1"/>
</dbReference>
<evidence type="ECO:0000259" key="1">
    <source>
        <dbReference type="Pfam" id="PF23209"/>
    </source>
</evidence>
<sequence>MTRCSRPVAAFVGFVEPMYQAICKQQPDSWEWGFMVMKHMLQFVMQQQNTLSIDNILARASSIHCQFRLSSKALNTHCQTNAECLNEDHLALEMPPDSWLSIAKRKNLFSSLKLLVSLPPLNDKDNYKKIVQKNLKNRYTDGITNVDVPWIIFNGKDAYEEKNSLATQVIDMFHDCFRPIIDPVTKKDFISSMAYGKKMGSSDFSEVYIALLAIAALLTIDSKVISAGMFRVFGCEFAELPFVATSRSNQGKGFFQVFLVCFERLLSNLKIKKLVIPTADDAIPMWTNKFGFKKIPLKMADHCRKKNRIWDYWME</sequence>
<dbReference type="GO" id="GO:0042393">
    <property type="term" value="F:histone binding"/>
    <property type="evidence" value="ECO:0007669"/>
    <property type="project" value="TreeGrafter"/>
</dbReference>
<dbReference type="Proteomes" id="UP001229421">
    <property type="component" value="Unassembled WGS sequence"/>
</dbReference>
<dbReference type="GO" id="GO:0005634">
    <property type="term" value="C:nucleus"/>
    <property type="evidence" value="ECO:0007669"/>
    <property type="project" value="TreeGrafter"/>
</dbReference>